<evidence type="ECO:0000256" key="15">
    <source>
        <dbReference type="HAMAP-Rule" id="MF_00206"/>
    </source>
</evidence>
<comment type="pathway">
    <text evidence="2">Protein modification; protein lipoylation via exogenous pathway; protein N(6)-(lipoyl)lysine from lipoate: step 1/2.</text>
</comment>
<keyword evidence="10" id="KW-0067">ATP-binding</keyword>
<dbReference type="UniPathway" id="UPA00538">
    <property type="reaction ID" value="UER00593"/>
</dbReference>
<feature type="binding site" evidence="15">
    <location>
        <position position="374"/>
    </location>
    <ligand>
        <name>[4Fe-4S] cluster</name>
        <dbReference type="ChEBI" id="CHEBI:49883"/>
        <label>1</label>
    </ligand>
</feature>
<sequence>MLYIDTTENTIHTCAFYFGLEEYLIKDFSHDQDVFLLWTVDPTVMIGRHQVTSVELDQEYVDTNHIQVVRRNSGGGAVYTDPGCFQFSFITKKKNHPDIFKTHVNHIINALHKVQINAEFTGRNDILVNGRKFSGNAEYIYKDKLVVHGTILFDSNMEHLIGALTPDKSKLTKHAISSVESRVINIGTITDLTKDELYQHLVQEIATESMPLRELDLDRIHQYEQKFHTDEWNYGKNPKFSFERTMKFDSGNYTVHIDVKHNHVQQLRITGDFFSLQNVREFEMAFRDVAFTRQAFVDVTKQHRVRLYFHGLKRGEFLELIFGKRTKKQKEKPDYLKVDLKDLNRQTKKIRALLEQHNLHTVCQEASCPNQMECFSHKTATFMILGTRCTRNCAFCDVAQGRPLAVDKEEPNNILRAVKLMKLQHVVITSVTRDDLRGDYGSSHFVDVIKTIQQGAPDTTIEVLVPDFMGDYVSIKRVVDAKPDVINHNVETIERIYPGFRDRANYQRSLTLLKRVKEIDSSILTKSGIMLGIGETKEEVISLMKDLRAVGCDILTIGQYLQPSKNHREVDEYISLETFADYKDIGKQLGFQFVASGPMVRSSYEAHKQFKGESE</sequence>
<dbReference type="SFLD" id="SFLDF00271">
    <property type="entry name" value="lipoyl_synthase"/>
    <property type="match status" value="1"/>
</dbReference>
<dbReference type="Gene3D" id="3.20.20.70">
    <property type="entry name" value="Aldolase class I"/>
    <property type="match status" value="1"/>
</dbReference>
<dbReference type="NCBIfam" id="TIGR00510">
    <property type="entry name" value="lipA"/>
    <property type="match status" value="1"/>
</dbReference>
<evidence type="ECO:0000256" key="4">
    <source>
        <dbReference type="ARBA" id="ARBA00022490"/>
    </source>
</evidence>
<comment type="catalytic activity">
    <reaction evidence="13 15">
        <text>[[Fe-S] cluster scaffold protein carrying a second [4Fe-4S](2+) cluster] + N(6)-octanoyl-L-lysyl-[protein] + 2 oxidized [2Fe-2S]-[ferredoxin] + 2 S-adenosyl-L-methionine + 4 H(+) = [[Fe-S] cluster scaffold protein] + N(6)-[(R)-dihydrolipoyl]-L-lysyl-[protein] + 4 Fe(3+) + 2 hydrogen sulfide + 2 5'-deoxyadenosine + 2 L-methionine + 2 reduced [2Fe-2S]-[ferredoxin]</text>
        <dbReference type="Rhea" id="RHEA:16585"/>
        <dbReference type="Rhea" id="RHEA-COMP:9928"/>
        <dbReference type="Rhea" id="RHEA-COMP:10000"/>
        <dbReference type="Rhea" id="RHEA-COMP:10001"/>
        <dbReference type="Rhea" id="RHEA-COMP:10475"/>
        <dbReference type="Rhea" id="RHEA-COMP:14568"/>
        <dbReference type="Rhea" id="RHEA-COMP:14569"/>
        <dbReference type="ChEBI" id="CHEBI:15378"/>
        <dbReference type="ChEBI" id="CHEBI:17319"/>
        <dbReference type="ChEBI" id="CHEBI:29034"/>
        <dbReference type="ChEBI" id="CHEBI:29919"/>
        <dbReference type="ChEBI" id="CHEBI:33722"/>
        <dbReference type="ChEBI" id="CHEBI:33737"/>
        <dbReference type="ChEBI" id="CHEBI:33738"/>
        <dbReference type="ChEBI" id="CHEBI:57844"/>
        <dbReference type="ChEBI" id="CHEBI:59789"/>
        <dbReference type="ChEBI" id="CHEBI:78809"/>
        <dbReference type="ChEBI" id="CHEBI:83100"/>
        <dbReference type="EC" id="2.8.1.8"/>
    </reaction>
</comment>
<dbReference type="RefSeq" id="WP_258877753.1">
    <property type="nucleotide sequence ID" value="NZ_CP048914.1"/>
</dbReference>
<dbReference type="InterPro" id="IPR004562">
    <property type="entry name" value="LipoylTrfase_LipoateP_Ligase"/>
</dbReference>
<comment type="cofactor">
    <cofactor evidence="15">
        <name>[4Fe-4S] cluster</name>
        <dbReference type="ChEBI" id="CHEBI:49883"/>
    </cofactor>
    <text evidence="15">Binds 2 [4Fe-4S] clusters per subunit. One cluster is coordinated with 3 cysteines and an exchangeable S-adenosyl-L-methionine.</text>
</comment>
<dbReference type="GO" id="GO:0051539">
    <property type="term" value="F:4 iron, 4 sulfur cluster binding"/>
    <property type="evidence" value="ECO:0007669"/>
    <property type="project" value="UniProtKB-UniRule"/>
</dbReference>
<dbReference type="SUPFAM" id="SSF82649">
    <property type="entry name" value="SufE/NifU"/>
    <property type="match status" value="1"/>
</dbReference>
<dbReference type="InterPro" id="IPR045864">
    <property type="entry name" value="aa-tRNA-synth_II/BPL/LPL"/>
</dbReference>
<evidence type="ECO:0000256" key="1">
    <source>
        <dbReference type="ARBA" id="ARBA00005085"/>
    </source>
</evidence>
<feature type="domain" description="BPL/LPL catalytic" evidence="16">
    <location>
        <begin position="29"/>
        <end position="213"/>
    </location>
</feature>
<name>A0A7L7KU48_9MOLU</name>
<dbReference type="InterPro" id="IPR004143">
    <property type="entry name" value="BPL_LPL_catalytic"/>
</dbReference>
<evidence type="ECO:0000256" key="10">
    <source>
        <dbReference type="ARBA" id="ARBA00022840"/>
    </source>
</evidence>
<comment type="pathway">
    <text evidence="15">Protein modification; protein lipoylation via endogenous pathway; protein N(6)-(lipoyl)lysine from octanoyl-[acyl-carrier-protein]: step 2/2.</text>
</comment>
<keyword evidence="4 15" id="KW-0963">Cytoplasm</keyword>
<dbReference type="NCBIfam" id="NF004019">
    <property type="entry name" value="PRK05481.1"/>
    <property type="match status" value="1"/>
</dbReference>
<evidence type="ECO:0000259" key="16">
    <source>
        <dbReference type="PROSITE" id="PS51733"/>
    </source>
</evidence>
<dbReference type="InterPro" id="IPR019491">
    <property type="entry name" value="Lipoate_protein_ligase_C"/>
</dbReference>
<dbReference type="PANTHER" id="PTHR10949">
    <property type="entry name" value="LIPOYL SYNTHASE"/>
    <property type="match status" value="1"/>
</dbReference>
<dbReference type="PROSITE" id="PS51733">
    <property type="entry name" value="BPL_LPL_CATALYTIC"/>
    <property type="match status" value="1"/>
</dbReference>
<keyword evidence="6 15" id="KW-0808">Transferase</keyword>
<dbReference type="InterPro" id="IPR003698">
    <property type="entry name" value="Lipoyl_synth"/>
</dbReference>
<evidence type="ECO:0000256" key="13">
    <source>
        <dbReference type="ARBA" id="ARBA00047326"/>
    </source>
</evidence>
<comment type="catalytic activity">
    <reaction evidence="14">
        <text>L-lysyl-[lipoyl-carrier protein] + (R)-lipoate + ATP = N(6)-[(R)-lipoyl]-L-lysyl-[lipoyl-carrier protein] + AMP + diphosphate + H(+)</text>
        <dbReference type="Rhea" id="RHEA:49288"/>
        <dbReference type="Rhea" id="RHEA-COMP:10500"/>
        <dbReference type="Rhea" id="RHEA-COMP:10502"/>
        <dbReference type="ChEBI" id="CHEBI:15378"/>
        <dbReference type="ChEBI" id="CHEBI:29969"/>
        <dbReference type="ChEBI" id="CHEBI:30616"/>
        <dbReference type="ChEBI" id="CHEBI:33019"/>
        <dbReference type="ChEBI" id="CHEBI:83088"/>
        <dbReference type="ChEBI" id="CHEBI:83099"/>
        <dbReference type="ChEBI" id="CHEBI:456215"/>
        <dbReference type="EC" id="6.3.1.20"/>
    </reaction>
</comment>
<comment type="subcellular location">
    <subcellularLocation>
        <location evidence="15">Cytoplasm</location>
    </subcellularLocation>
</comment>
<feature type="binding site" evidence="15">
    <location>
        <position position="393"/>
    </location>
    <ligand>
        <name>[4Fe-4S] cluster</name>
        <dbReference type="ChEBI" id="CHEBI:49883"/>
        <label>2</label>
        <note>4Fe-4S-S-AdoMet</note>
    </ligand>
</feature>
<dbReference type="Pfam" id="PF21948">
    <property type="entry name" value="LplA-B_cat"/>
    <property type="match status" value="1"/>
</dbReference>
<keyword evidence="7 15" id="KW-0949">S-adenosyl-L-methionine</keyword>
<evidence type="ECO:0000256" key="14">
    <source>
        <dbReference type="ARBA" id="ARBA00048037"/>
    </source>
</evidence>
<dbReference type="InterPro" id="IPR007197">
    <property type="entry name" value="rSAM"/>
</dbReference>
<evidence type="ECO:0000256" key="6">
    <source>
        <dbReference type="ARBA" id="ARBA00022679"/>
    </source>
</evidence>
<evidence type="ECO:0000313" key="19">
    <source>
        <dbReference type="Proteomes" id="UP000514720"/>
    </source>
</evidence>
<gene>
    <name evidence="15 18" type="primary">lipA</name>
    <name evidence="18" type="ORF">G4Z02_09320</name>
</gene>
<evidence type="ECO:0000256" key="11">
    <source>
        <dbReference type="ARBA" id="ARBA00023004"/>
    </source>
</evidence>
<dbReference type="InterPro" id="IPR006638">
    <property type="entry name" value="Elp3/MiaA/NifB-like_rSAM"/>
</dbReference>
<evidence type="ECO:0000313" key="18">
    <source>
        <dbReference type="EMBL" id="QMS85939.1"/>
    </source>
</evidence>
<dbReference type="SUPFAM" id="SSF55681">
    <property type="entry name" value="Class II aaRS and biotin synthetases"/>
    <property type="match status" value="1"/>
</dbReference>
<dbReference type="Gene3D" id="3.30.390.50">
    <property type="entry name" value="CO dehydrogenase flavoprotein, C-terminal domain"/>
    <property type="match status" value="1"/>
</dbReference>
<dbReference type="HAMAP" id="MF_00206">
    <property type="entry name" value="Lipoyl_synth"/>
    <property type="match status" value="1"/>
</dbReference>
<evidence type="ECO:0000256" key="2">
    <source>
        <dbReference type="ARBA" id="ARBA00005124"/>
    </source>
</evidence>
<evidence type="ECO:0000256" key="12">
    <source>
        <dbReference type="ARBA" id="ARBA00023014"/>
    </source>
</evidence>
<keyword evidence="8 15" id="KW-0479">Metal-binding</keyword>
<dbReference type="GO" id="GO:0009249">
    <property type="term" value="P:protein lipoylation"/>
    <property type="evidence" value="ECO:0007669"/>
    <property type="project" value="UniProtKB-UniRule"/>
</dbReference>
<evidence type="ECO:0000259" key="17">
    <source>
        <dbReference type="PROSITE" id="PS51918"/>
    </source>
</evidence>
<dbReference type="InterPro" id="IPR058240">
    <property type="entry name" value="rSAM_sf"/>
</dbReference>
<organism evidence="18 19">
    <name type="scientific">Candidatus Xianfuyuplasma coldseepsis</name>
    <dbReference type="NCBI Taxonomy" id="2782163"/>
    <lineage>
        <taxon>Bacteria</taxon>
        <taxon>Bacillati</taxon>
        <taxon>Mycoplasmatota</taxon>
        <taxon>Mollicutes</taxon>
        <taxon>Candidatus Izemoplasmatales</taxon>
        <taxon>Candidatus Izemoplasmataceae</taxon>
        <taxon>Candidatus Xianfuyuplasma</taxon>
    </lineage>
</organism>
<feature type="binding site" evidence="15">
    <location>
        <position position="368"/>
    </location>
    <ligand>
        <name>[4Fe-4S] cluster</name>
        <dbReference type="ChEBI" id="CHEBI:49883"/>
        <label>1</label>
    </ligand>
</feature>
<dbReference type="UniPathway" id="UPA00537">
    <property type="reaction ID" value="UER00594"/>
</dbReference>
<dbReference type="GO" id="GO:0046872">
    <property type="term" value="F:metal ion binding"/>
    <property type="evidence" value="ECO:0007669"/>
    <property type="project" value="UniProtKB-KW"/>
</dbReference>
<dbReference type="GO" id="GO:0016992">
    <property type="term" value="F:lipoate synthase activity"/>
    <property type="evidence" value="ECO:0007669"/>
    <property type="project" value="UniProtKB-UniRule"/>
</dbReference>
<feature type="binding site" evidence="15">
    <location>
        <position position="603"/>
    </location>
    <ligand>
        <name>[4Fe-4S] cluster</name>
        <dbReference type="ChEBI" id="CHEBI:49883"/>
        <label>1</label>
    </ligand>
</feature>
<keyword evidence="11 15" id="KW-0408">Iron</keyword>
<dbReference type="NCBIfam" id="TIGR00545">
    <property type="entry name" value="lipoyltrans"/>
    <property type="match status" value="1"/>
</dbReference>
<comment type="pathway">
    <text evidence="1">Protein modification; protein lipoylation via exogenous pathway; protein N(6)-(lipoyl)lysine from lipoate: step 2/2.</text>
</comment>
<keyword evidence="3 15" id="KW-0004">4Fe-4S</keyword>
<comment type="similarity">
    <text evidence="15">Belongs to the radical SAM superfamily. Lipoyl synthase family.</text>
</comment>
<dbReference type="Proteomes" id="UP000514720">
    <property type="component" value="Chromosome"/>
</dbReference>
<dbReference type="GO" id="GO:0005737">
    <property type="term" value="C:cytoplasm"/>
    <property type="evidence" value="ECO:0007669"/>
    <property type="project" value="UniProtKB-SubCell"/>
</dbReference>
<protein>
    <recommendedName>
        <fullName evidence="15">Lipoyl synthase</fullName>
        <ecNumber evidence="15">2.8.1.8</ecNumber>
    </recommendedName>
    <alternativeName>
        <fullName evidence="15">Lip-syn</fullName>
        <shortName evidence="15">LS</shortName>
    </alternativeName>
    <alternativeName>
        <fullName evidence="15">Lipoate synthase</fullName>
    </alternativeName>
    <alternativeName>
        <fullName evidence="15">Lipoic acid synthase</fullName>
    </alternativeName>
    <alternativeName>
        <fullName evidence="15">Sulfur insertion protein LipA</fullName>
    </alternativeName>
</protein>
<evidence type="ECO:0000256" key="5">
    <source>
        <dbReference type="ARBA" id="ARBA00022598"/>
    </source>
</evidence>
<evidence type="ECO:0000256" key="7">
    <source>
        <dbReference type="ARBA" id="ARBA00022691"/>
    </source>
</evidence>
<dbReference type="SMART" id="SM00729">
    <property type="entry name" value="Elp3"/>
    <property type="match status" value="1"/>
</dbReference>
<keyword evidence="9" id="KW-0547">Nucleotide-binding</keyword>
<feature type="binding site" evidence="15">
    <location>
        <position position="363"/>
    </location>
    <ligand>
        <name>[4Fe-4S] cluster</name>
        <dbReference type="ChEBI" id="CHEBI:49883"/>
        <label>1</label>
    </ligand>
</feature>
<dbReference type="EC" id="2.8.1.8" evidence="15"/>
<reference evidence="18 19" key="1">
    <citation type="submission" date="2020-02" db="EMBL/GenBank/DDBJ databases">
        <authorList>
            <person name="Zheng R.K."/>
            <person name="Sun C.M."/>
        </authorList>
    </citation>
    <scope>NUCLEOTIDE SEQUENCE [LARGE SCALE GENOMIC DNA]</scope>
    <source>
        <strain evidence="19">zrk13</strain>
    </source>
</reference>
<dbReference type="CDD" id="cd16443">
    <property type="entry name" value="LplA"/>
    <property type="match status" value="1"/>
</dbReference>
<evidence type="ECO:0000256" key="3">
    <source>
        <dbReference type="ARBA" id="ARBA00022485"/>
    </source>
</evidence>
<feature type="domain" description="Radical SAM core" evidence="17">
    <location>
        <begin position="375"/>
        <end position="592"/>
    </location>
</feature>
<dbReference type="CDD" id="cd01335">
    <property type="entry name" value="Radical_SAM"/>
    <property type="match status" value="1"/>
</dbReference>
<dbReference type="InterPro" id="IPR013785">
    <property type="entry name" value="Aldolase_TIM"/>
</dbReference>
<dbReference type="AlphaFoldDB" id="A0A7L7KU48"/>
<dbReference type="KEGG" id="xcl:G4Z02_09320"/>
<dbReference type="FunFam" id="3.20.20.70:FF:000040">
    <property type="entry name" value="Lipoyl synthase"/>
    <property type="match status" value="1"/>
</dbReference>
<keyword evidence="19" id="KW-1185">Reference proteome</keyword>
<accession>A0A7L7KU48</accession>
<dbReference type="Pfam" id="PF04055">
    <property type="entry name" value="Radical_SAM"/>
    <property type="match status" value="1"/>
</dbReference>
<comment type="function">
    <text evidence="15">Catalyzes the radical-mediated insertion of two sulfur atoms into the C-6 and C-8 positions of the octanoyl moiety bound to the lipoyl domains of lipoate-dependent enzymes, thereby converting the octanoylated domains into lipoylated derivatives.</text>
</comment>
<dbReference type="Gene3D" id="3.30.930.10">
    <property type="entry name" value="Bira Bifunctional Protein, Domain 2"/>
    <property type="match status" value="1"/>
</dbReference>
<dbReference type="Pfam" id="PF10437">
    <property type="entry name" value="Lip_prot_lig_C"/>
    <property type="match status" value="1"/>
</dbReference>
<feature type="binding site" evidence="15">
    <location>
        <position position="389"/>
    </location>
    <ligand>
        <name>[4Fe-4S] cluster</name>
        <dbReference type="ChEBI" id="CHEBI:49883"/>
        <label>2</label>
        <note>4Fe-4S-S-AdoMet</note>
    </ligand>
</feature>
<dbReference type="GO" id="GO:0005524">
    <property type="term" value="F:ATP binding"/>
    <property type="evidence" value="ECO:0007669"/>
    <property type="project" value="UniProtKB-KW"/>
</dbReference>
<dbReference type="EMBL" id="CP048914">
    <property type="protein sequence ID" value="QMS85939.1"/>
    <property type="molecule type" value="Genomic_DNA"/>
</dbReference>
<proteinExistence type="inferred from homology"/>
<dbReference type="GO" id="GO:0016979">
    <property type="term" value="F:lipoate-protein ligase activity"/>
    <property type="evidence" value="ECO:0007669"/>
    <property type="project" value="UniProtKB-EC"/>
</dbReference>
<dbReference type="PANTHER" id="PTHR10949:SF0">
    <property type="entry name" value="LIPOYL SYNTHASE, MITOCHONDRIAL"/>
    <property type="match status" value="1"/>
</dbReference>
<dbReference type="SFLD" id="SFLDS00029">
    <property type="entry name" value="Radical_SAM"/>
    <property type="match status" value="1"/>
</dbReference>
<feature type="binding site" evidence="15">
    <location>
        <position position="396"/>
    </location>
    <ligand>
        <name>[4Fe-4S] cluster</name>
        <dbReference type="ChEBI" id="CHEBI:49883"/>
        <label>2</label>
        <note>4Fe-4S-S-AdoMet</note>
    </ligand>
</feature>
<evidence type="ECO:0000256" key="8">
    <source>
        <dbReference type="ARBA" id="ARBA00022723"/>
    </source>
</evidence>
<dbReference type="NCBIfam" id="NF009544">
    <property type="entry name" value="PRK12928.1"/>
    <property type="match status" value="1"/>
</dbReference>
<dbReference type="SFLD" id="SFLDG01058">
    <property type="entry name" value="lipoyl_synthase_like"/>
    <property type="match status" value="1"/>
</dbReference>
<dbReference type="SUPFAM" id="SSF102114">
    <property type="entry name" value="Radical SAM enzymes"/>
    <property type="match status" value="1"/>
</dbReference>
<evidence type="ECO:0000256" key="9">
    <source>
        <dbReference type="ARBA" id="ARBA00022741"/>
    </source>
</evidence>
<dbReference type="PROSITE" id="PS51918">
    <property type="entry name" value="RADICAL_SAM"/>
    <property type="match status" value="1"/>
</dbReference>
<keyword evidence="12 15" id="KW-0411">Iron-sulfur</keyword>
<keyword evidence="5" id="KW-0436">Ligase</keyword>